<dbReference type="Proteomes" id="UP000662818">
    <property type="component" value="Chromosome"/>
</dbReference>
<sequence>MRTTSLLRTSVALAAATALLGACSDSDADDDTTATPSSSESSESTESTESTGSTPSTPADLPAGVLALPEAPTGGTSIDVAAGRYRVRLDDALSFDVTLPAGSTVHDNGLFLATPSFVLKTELAGEEYGVPRDPCTDQTIEPAGSTVEDLVAALSDLPAYEVSAPEAVELGGAEGAYLEARVPRGYDDSKCAGGAVQLPGNPDTAVGGPAPYTGRWWVLDVEGRRVVVQQNCWGCSDRDLARAPKTAGTITFTATP</sequence>
<name>A0ABX7PNF6_9ACTN</name>
<reference evidence="3 4" key="1">
    <citation type="submission" date="2017-06" db="EMBL/GenBank/DDBJ databases">
        <title>Complete Genome Sequence of the Soil Carbazole-Degrading Bacterium Nocardioides aromaticivorans IC177.</title>
        <authorList>
            <person name="Vejarano F."/>
            <person name="Suzuki-Minakuchi C."/>
            <person name="Ohtsubo Y."/>
            <person name="Tsuda M."/>
            <person name="Okada K."/>
            <person name="Nojiri H."/>
        </authorList>
    </citation>
    <scope>NUCLEOTIDE SEQUENCE [LARGE SCALE GENOMIC DNA]</scope>
    <source>
        <strain evidence="3 4">IC177</strain>
    </source>
</reference>
<evidence type="ECO:0000313" key="4">
    <source>
        <dbReference type="Proteomes" id="UP000662818"/>
    </source>
</evidence>
<evidence type="ECO:0000256" key="1">
    <source>
        <dbReference type="SAM" id="MobiDB-lite"/>
    </source>
</evidence>
<keyword evidence="2" id="KW-0732">Signal</keyword>
<dbReference type="EMBL" id="CP022295">
    <property type="protein sequence ID" value="QSR27406.1"/>
    <property type="molecule type" value="Genomic_DNA"/>
</dbReference>
<organism evidence="3 4">
    <name type="scientific">Nocardioides aromaticivorans</name>
    <dbReference type="NCBI Taxonomy" id="200618"/>
    <lineage>
        <taxon>Bacteria</taxon>
        <taxon>Bacillati</taxon>
        <taxon>Actinomycetota</taxon>
        <taxon>Actinomycetes</taxon>
        <taxon>Propionibacteriales</taxon>
        <taxon>Nocardioidaceae</taxon>
        <taxon>Nocardioides</taxon>
    </lineage>
</organism>
<accession>A0ABX7PNF6</accession>
<dbReference type="PROSITE" id="PS51257">
    <property type="entry name" value="PROKAR_LIPOPROTEIN"/>
    <property type="match status" value="1"/>
</dbReference>
<evidence type="ECO:0000313" key="3">
    <source>
        <dbReference type="EMBL" id="QSR27406.1"/>
    </source>
</evidence>
<feature type="signal peptide" evidence="2">
    <location>
        <begin position="1"/>
        <end position="28"/>
    </location>
</feature>
<feature type="region of interest" description="Disordered" evidence="1">
    <location>
        <begin position="23"/>
        <end position="72"/>
    </location>
</feature>
<keyword evidence="4" id="KW-1185">Reference proteome</keyword>
<gene>
    <name evidence="3" type="ORF">CFH99_17435</name>
</gene>
<proteinExistence type="predicted"/>
<dbReference type="RefSeq" id="WP_207006384.1">
    <property type="nucleotide sequence ID" value="NZ_CP022295.1"/>
</dbReference>
<evidence type="ECO:0008006" key="5">
    <source>
        <dbReference type="Google" id="ProtNLM"/>
    </source>
</evidence>
<evidence type="ECO:0000256" key="2">
    <source>
        <dbReference type="SAM" id="SignalP"/>
    </source>
</evidence>
<feature type="compositionally biased region" description="Low complexity" evidence="1">
    <location>
        <begin position="33"/>
        <end position="59"/>
    </location>
</feature>
<protein>
    <recommendedName>
        <fullName evidence="5">Lipoprotein</fullName>
    </recommendedName>
</protein>
<feature type="chain" id="PRO_5046444781" description="Lipoprotein" evidence="2">
    <location>
        <begin position="29"/>
        <end position="256"/>
    </location>
</feature>